<feature type="transmembrane region" description="Helical" evidence="5">
    <location>
        <begin position="65"/>
        <end position="88"/>
    </location>
</feature>
<dbReference type="Proteomes" id="UP000252884">
    <property type="component" value="Unassembled WGS sequence"/>
</dbReference>
<keyword evidence="7" id="KW-1185">Reference proteome</keyword>
<keyword evidence="2 5" id="KW-0812">Transmembrane</keyword>
<protein>
    <submittedName>
        <fullName evidence="6">Membrane protein required for colicin V production</fullName>
    </submittedName>
</protein>
<name>A0A368Y8Z7_9BURK</name>
<feature type="transmembrane region" description="Helical" evidence="5">
    <location>
        <begin position="100"/>
        <end position="121"/>
    </location>
</feature>
<dbReference type="PANTHER" id="PTHR36926">
    <property type="entry name" value="COLICIN V PRODUCTION PROTEIN"/>
    <property type="match status" value="1"/>
</dbReference>
<accession>A0A368Y8Z7</accession>
<evidence type="ECO:0000256" key="4">
    <source>
        <dbReference type="ARBA" id="ARBA00023136"/>
    </source>
</evidence>
<evidence type="ECO:0000256" key="5">
    <source>
        <dbReference type="SAM" id="Phobius"/>
    </source>
</evidence>
<evidence type="ECO:0000313" key="6">
    <source>
        <dbReference type="EMBL" id="RCW75816.1"/>
    </source>
</evidence>
<dbReference type="InterPro" id="IPR052719">
    <property type="entry name" value="CvpA-like"/>
</dbReference>
<comment type="caution">
    <text evidence="6">The sequence shown here is derived from an EMBL/GenBank/DDBJ whole genome shotgun (WGS) entry which is preliminary data.</text>
</comment>
<dbReference type="GO" id="GO:0016020">
    <property type="term" value="C:membrane"/>
    <property type="evidence" value="ECO:0007669"/>
    <property type="project" value="UniProtKB-SubCell"/>
</dbReference>
<proteinExistence type="predicted"/>
<evidence type="ECO:0000256" key="3">
    <source>
        <dbReference type="ARBA" id="ARBA00022989"/>
    </source>
</evidence>
<evidence type="ECO:0000256" key="2">
    <source>
        <dbReference type="ARBA" id="ARBA00022692"/>
    </source>
</evidence>
<keyword evidence="3 5" id="KW-1133">Transmembrane helix</keyword>
<feature type="transmembrane region" description="Helical" evidence="5">
    <location>
        <begin position="6"/>
        <end position="21"/>
    </location>
</feature>
<dbReference type="InterPro" id="IPR003825">
    <property type="entry name" value="Colicin-V_CvpA"/>
</dbReference>
<reference evidence="6 7" key="1">
    <citation type="submission" date="2018-07" db="EMBL/GenBank/DDBJ databases">
        <title>Genomic Encyclopedia of Type Strains, Phase IV (KMG-IV): sequencing the most valuable type-strain genomes for metagenomic binning, comparative biology and taxonomic classification.</title>
        <authorList>
            <person name="Goeker M."/>
        </authorList>
    </citation>
    <scope>NUCLEOTIDE SEQUENCE [LARGE SCALE GENOMIC DNA]</scope>
    <source>
        <strain evidence="6 7">DSM 21634</strain>
    </source>
</reference>
<dbReference type="GO" id="GO:0009403">
    <property type="term" value="P:toxin biosynthetic process"/>
    <property type="evidence" value="ECO:0007669"/>
    <property type="project" value="InterPro"/>
</dbReference>
<comment type="subcellular location">
    <subcellularLocation>
        <location evidence="1">Membrane</location>
        <topology evidence="1">Multi-pass membrane protein</topology>
    </subcellularLocation>
</comment>
<dbReference type="EMBL" id="QPJK01000001">
    <property type="protein sequence ID" value="RCW75816.1"/>
    <property type="molecule type" value="Genomic_DNA"/>
</dbReference>
<keyword evidence="4 5" id="KW-0472">Membrane</keyword>
<gene>
    <name evidence="6" type="ORF">DES41_101418</name>
</gene>
<dbReference type="Pfam" id="PF02674">
    <property type="entry name" value="Colicin_V"/>
    <property type="match status" value="1"/>
</dbReference>
<evidence type="ECO:0000313" key="7">
    <source>
        <dbReference type="Proteomes" id="UP000252884"/>
    </source>
</evidence>
<evidence type="ECO:0000256" key="1">
    <source>
        <dbReference type="ARBA" id="ARBA00004141"/>
    </source>
</evidence>
<sequence length="161" mass="17218">MPILDWILLAVLVCSLLLGAWRGLVFEVLSVLGWIAAFLLAQWLAPDVAPHLPMGGAADTVRYVAAFALVFVLGAFACGLLAALFKRLVQAVGLRPVDRVLGMVFGLLRGAILILAAGVIISNTPLQREPWWRQSHGAGITVSVLHAFKQALPSGLAEYLP</sequence>
<feature type="transmembrane region" description="Helical" evidence="5">
    <location>
        <begin position="28"/>
        <end position="45"/>
    </location>
</feature>
<dbReference type="AlphaFoldDB" id="A0A368Y8Z7"/>
<dbReference type="OrthoDB" id="9810601at2"/>
<dbReference type="PANTHER" id="PTHR36926:SF1">
    <property type="entry name" value="COLICIN V PRODUCTION PROTEIN"/>
    <property type="match status" value="1"/>
</dbReference>
<organism evidence="6 7">
    <name type="scientific">Pseudorhodoferax soli</name>
    <dbReference type="NCBI Taxonomy" id="545864"/>
    <lineage>
        <taxon>Bacteria</taxon>
        <taxon>Pseudomonadati</taxon>
        <taxon>Pseudomonadota</taxon>
        <taxon>Betaproteobacteria</taxon>
        <taxon>Burkholderiales</taxon>
        <taxon>Comamonadaceae</taxon>
    </lineage>
</organism>
<dbReference type="RefSeq" id="WP_114465440.1">
    <property type="nucleotide sequence ID" value="NZ_QPJK01000001.1"/>
</dbReference>